<protein>
    <submittedName>
        <fullName evidence="1">Uncharacterized protein</fullName>
    </submittedName>
</protein>
<dbReference type="RefSeq" id="XP_001840066.1">
    <property type="nucleotide sequence ID" value="XM_001840014.1"/>
</dbReference>
<dbReference type="EMBL" id="AACS02000004">
    <property type="protein sequence ID" value="EAU81739.1"/>
    <property type="molecule type" value="Genomic_DNA"/>
</dbReference>
<dbReference type="GeneID" id="6016688"/>
<reference evidence="1 2" key="1">
    <citation type="journal article" date="2010" name="Proc. Natl. Acad. Sci. U.S.A.">
        <title>Insights into evolution of multicellular fungi from the assembled chromosomes of the mushroom Coprinopsis cinerea (Coprinus cinereus).</title>
        <authorList>
            <person name="Stajich J.E."/>
            <person name="Wilke S.K."/>
            <person name="Ahren D."/>
            <person name="Au C.H."/>
            <person name="Birren B.W."/>
            <person name="Borodovsky M."/>
            <person name="Burns C."/>
            <person name="Canback B."/>
            <person name="Casselton L.A."/>
            <person name="Cheng C.K."/>
            <person name="Deng J."/>
            <person name="Dietrich F.S."/>
            <person name="Fargo D.C."/>
            <person name="Farman M.L."/>
            <person name="Gathman A.C."/>
            <person name="Goldberg J."/>
            <person name="Guigo R."/>
            <person name="Hoegger P.J."/>
            <person name="Hooker J.B."/>
            <person name="Huggins A."/>
            <person name="James T.Y."/>
            <person name="Kamada T."/>
            <person name="Kilaru S."/>
            <person name="Kodira C."/>
            <person name="Kues U."/>
            <person name="Kupfer D."/>
            <person name="Kwan H.S."/>
            <person name="Lomsadze A."/>
            <person name="Li W."/>
            <person name="Lilly W.W."/>
            <person name="Ma L.J."/>
            <person name="Mackey A.J."/>
            <person name="Manning G."/>
            <person name="Martin F."/>
            <person name="Muraguchi H."/>
            <person name="Natvig D.O."/>
            <person name="Palmerini H."/>
            <person name="Ramesh M.A."/>
            <person name="Rehmeyer C.J."/>
            <person name="Roe B.A."/>
            <person name="Shenoy N."/>
            <person name="Stanke M."/>
            <person name="Ter-Hovhannisyan V."/>
            <person name="Tunlid A."/>
            <person name="Velagapudi R."/>
            <person name="Vision T.J."/>
            <person name="Zeng Q."/>
            <person name="Zolan M.E."/>
            <person name="Pukkila P.J."/>
        </authorList>
    </citation>
    <scope>NUCLEOTIDE SEQUENCE [LARGE SCALE GENOMIC DNA]</scope>
    <source>
        <strain evidence="2">Okayama-7 / 130 / ATCC MYA-4618 / FGSC 9003</strain>
    </source>
</reference>
<dbReference type="Proteomes" id="UP000001861">
    <property type="component" value="Unassembled WGS sequence"/>
</dbReference>
<proteinExistence type="predicted"/>
<accession>A8PAX5</accession>
<keyword evidence="2" id="KW-1185">Reference proteome</keyword>
<dbReference type="InParanoid" id="A8PAX5"/>
<dbReference type="KEGG" id="cci:CC1G_12120"/>
<sequence length="168" mass="18460">MAESNSPFGPIPDGDDDFVNTLEGLLRRLRERARRKKVLMFSLTPSERLSNALSQSSDLTSTLENVHNLNLQEGPPIHAKETNIPPSTEGGVGRLWTEDFLFEHLEFLHAHSPIANDAASSGIVNAFVYLALDIVNTRTDWSTGVAESDAKMTEARVVPTTLTTSQMP</sequence>
<name>A8PAX5_COPC7</name>
<gene>
    <name evidence="1" type="ORF">CC1G_12120</name>
</gene>
<evidence type="ECO:0000313" key="2">
    <source>
        <dbReference type="Proteomes" id="UP000001861"/>
    </source>
</evidence>
<comment type="caution">
    <text evidence="1">The sequence shown here is derived from an EMBL/GenBank/DDBJ whole genome shotgun (WGS) entry which is preliminary data.</text>
</comment>
<evidence type="ECO:0000313" key="1">
    <source>
        <dbReference type="EMBL" id="EAU81739.1"/>
    </source>
</evidence>
<organism evidence="1 2">
    <name type="scientific">Coprinopsis cinerea (strain Okayama-7 / 130 / ATCC MYA-4618 / FGSC 9003)</name>
    <name type="common">Inky cap fungus</name>
    <name type="synonym">Hormographiella aspergillata</name>
    <dbReference type="NCBI Taxonomy" id="240176"/>
    <lineage>
        <taxon>Eukaryota</taxon>
        <taxon>Fungi</taxon>
        <taxon>Dikarya</taxon>
        <taxon>Basidiomycota</taxon>
        <taxon>Agaricomycotina</taxon>
        <taxon>Agaricomycetes</taxon>
        <taxon>Agaricomycetidae</taxon>
        <taxon>Agaricales</taxon>
        <taxon>Agaricineae</taxon>
        <taxon>Psathyrellaceae</taxon>
        <taxon>Coprinopsis</taxon>
    </lineage>
</organism>
<dbReference type="AlphaFoldDB" id="A8PAX5"/>
<dbReference type="VEuPathDB" id="FungiDB:CC1G_12120"/>